<comment type="caution">
    <text evidence="3">The sequence shown here is derived from an EMBL/GenBank/DDBJ whole genome shotgun (WGS) entry which is preliminary data.</text>
</comment>
<dbReference type="EMBL" id="JAUKUA010000006">
    <property type="protein sequence ID" value="KAK0708469.1"/>
    <property type="molecule type" value="Genomic_DNA"/>
</dbReference>
<evidence type="ECO:0000256" key="1">
    <source>
        <dbReference type="ARBA" id="ARBA00022723"/>
    </source>
</evidence>
<dbReference type="Gene3D" id="1.10.1280.10">
    <property type="entry name" value="Di-copper center containing domain from catechol oxidase"/>
    <property type="match status" value="1"/>
</dbReference>
<evidence type="ECO:0000313" key="3">
    <source>
        <dbReference type="EMBL" id="KAK0708469.1"/>
    </source>
</evidence>
<evidence type="ECO:0000259" key="2">
    <source>
        <dbReference type="PROSITE" id="PS00497"/>
    </source>
</evidence>
<proteinExistence type="predicted"/>
<name>A0AA40DLT5_9PEZI</name>
<feature type="non-terminal residue" evidence="3">
    <location>
        <position position="1"/>
    </location>
</feature>
<accession>A0AA40DLT5</accession>
<dbReference type="InterPro" id="IPR050316">
    <property type="entry name" value="Tyrosinase/Hemocyanin"/>
</dbReference>
<keyword evidence="4" id="KW-1185">Reference proteome</keyword>
<organism evidence="3 4">
    <name type="scientific">Lasiosphaeris hirsuta</name>
    <dbReference type="NCBI Taxonomy" id="260670"/>
    <lineage>
        <taxon>Eukaryota</taxon>
        <taxon>Fungi</taxon>
        <taxon>Dikarya</taxon>
        <taxon>Ascomycota</taxon>
        <taxon>Pezizomycotina</taxon>
        <taxon>Sordariomycetes</taxon>
        <taxon>Sordariomycetidae</taxon>
        <taxon>Sordariales</taxon>
        <taxon>Lasiosphaeriaceae</taxon>
        <taxon>Lasiosphaeris</taxon>
    </lineage>
</organism>
<evidence type="ECO:0000313" key="4">
    <source>
        <dbReference type="Proteomes" id="UP001172102"/>
    </source>
</evidence>
<dbReference type="Proteomes" id="UP001172102">
    <property type="component" value="Unassembled WGS sequence"/>
</dbReference>
<dbReference type="PANTHER" id="PTHR11474:SF127">
    <property type="entry name" value="TYROSINASE COPPER-BINDING DOMAIN-CONTAINING PROTEIN"/>
    <property type="match status" value="1"/>
</dbReference>
<dbReference type="InterPro" id="IPR002227">
    <property type="entry name" value="Tyrosinase_Cu-bd"/>
</dbReference>
<dbReference type="AlphaFoldDB" id="A0AA40DLT5"/>
<sequence length="298" mass="34132">PCSEVSTRREWRAMTLGEKDEFVRAIYCLADTPSSWAANRTIYDDFAILHGGIGSWCAPGHRSASFLPWHRHTLFVFENMLKEKCGFTNAIPYWDWSLDWADMARSSIWDNVTGFGGDGDPQGREVVGDGRCVVDGPFTELRPIIYNHTYSTHCVSRGFNDAKRNITGQISGAPYSPESIGLILRKSTYKEFVKEVENQLHNTLHQGVNGDFKAMTAANGKPYPLFYVHHAQLDRMWWRWQQENPSVRMREYEGRHMYNSPDGEASLDDILMYDGFTRDVSVRNVMDAEGGQLCYRYT</sequence>
<dbReference type="GO" id="GO:0016491">
    <property type="term" value="F:oxidoreductase activity"/>
    <property type="evidence" value="ECO:0007669"/>
    <property type="project" value="InterPro"/>
</dbReference>
<keyword evidence="1" id="KW-0479">Metal-binding</keyword>
<feature type="domain" description="Tyrosinase copper-binding" evidence="2">
    <location>
        <begin position="61"/>
        <end position="78"/>
    </location>
</feature>
<dbReference type="PRINTS" id="PR00092">
    <property type="entry name" value="TYROSINASE"/>
</dbReference>
<protein>
    <submittedName>
        <fullName evidence="3">Tyrosinase</fullName>
    </submittedName>
</protein>
<dbReference type="PANTHER" id="PTHR11474">
    <property type="entry name" value="TYROSINASE FAMILY MEMBER"/>
    <property type="match status" value="1"/>
</dbReference>
<dbReference type="Pfam" id="PF00264">
    <property type="entry name" value="Tyrosinase"/>
    <property type="match status" value="1"/>
</dbReference>
<gene>
    <name evidence="3" type="ORF">B0H67DRAFT_496782</name>
</gene>
<reference evidence="3" key="1">
    <citation type="submission" date="2023-06" db="EMBL/GenBank/DDBJ databases">
        <title>Genome-scale phylogeny and comparative genomics of the fungal order Sordariales.</title>
        <authorList>
            <consortium name="Lawrence Berkeley National Laboratory"/>
            <person name="Hensen N."/>
            <person name="Bonometti L."/>
            <person name="Westerberg I."/>
            <person name="Brannstrom I.O."/>
            <person name="Guillou S."/>
            <person name="Cros-Aarteil S."/>
            <person name="Calhoun S."/>
            <person name="Haridas S."/>
            <person name="Kuo A."/>
            <person name="Mondo S."/>
            <person name="Pangilinan J."/>
            <person name="Riley R."/>
            <person name="Labutti K."/>
            <person name="Andreopoulos B."/>
            <person name="Lipzen A."/>
            <person name="Chen C."/>
            <person name="Yanf M."/>
            <person name="Daum C."/>
            <person name="Ng V."/>
            <person name="Clum A."/>
            <person name="Steindorff A."/>
            <person name="Ohm R."/>
            <person name="Martin F."/>
            <person name="Silar P."/>
            <person name="Natvig D."/>
            <person name="Lalanne C."/>
            <person name="Gautier V."/>
            <person name="Ament-Velasquez S.L."/>
            <person name="Kruys A."/>
            <person name="Hutchinson M.I."/>
            <person name="Powell A.J."/>
            <person name="Barry K."/>
            <person name="Miller A.N."/>
            <person name="Grigoriev I.V."/>
            <person name="Debuchy R."/>
            <person name="Gladieux P."/>
            <person name="Thoren M.H."/>
            <person name="Johannesson H."/>
        </authorList>
    </citation>
    <scope>NUCLEOTIDE SEQUENCE</scope>
    <source>
        <strain evidence="3">SMH4607-1</strain>
    </source>
</reference>
<dbReference type="SUPFAM" id="SSF48056">
    <property type="entry name" value="Di-copper centre-containing domain"/>
    <property type="match status" value="1"/>
</dbReference>
<dbReference type="PROSITE" id="PS00497">
    <property type="entry name" value="TYROSINASE_1"/>
    <property type="match status" value="1"/>
</dbReference>
<dbReference type="InterPro" id="IPR008922">
    <property type="entry name" value="Di-copper_centre_dom_sf"/>
</dbReference>
<dbReference type="GO" id="GO:0046872">
    <property type="term" value="F:metal ion binding"/>
    <property type="evidence" value="ECO:0007669"/>
    <property type="project" value="UniProtKB-KW"/>
</dbReference>